<gene>
    <name evidence="1" type="ORF">WJX74_000638</name>
</gene>
<evidence type="ECO:0000313" key="1">
    <source>
        <dbReference type="EMBL" id="KAK9824858.1"/>
    </source>
</evidence>
<dbReference type="EMBL" id="JALJOS010000027">
    <property type="protein sequence ID" value="KAK9824858.1"/>
    <property type="molecule type" value="Genomic_DNA"/>
</dbReference>
<keyword evidence="2" id="KW-1185">Reference proteome</keyword>
<comment type="caution">
    <text evidence="1">The sequence shown here is derived from an EMBL/GenBank/DDBJ whole genome shotgun (WGS) entry which is preliminary data.</text>
</comment>
<organism evidence="1 2">
    <name type="scientific">Apatococcus lobatus</name>
    <dbReference type="NCBI Taxonomy" id="904363"/>
    <lineage>
        <taxon>Eukaryota</taxon>
        <taxon>Viridiplantae</taxon>
        <taxon>Chlorophyta</taxon>
        <taxon>core chlorophytes</taxon>
        <taxon>Trebouxiophyceae</taxon>
        <taxon>Chlorellales</taxon>
        <taxon>Chlorellaceae</taxon>
        <taxon>Apatococcus</taxon>
    </lineage>
</organism>
<reference evidence="1 2" key="1">
    <citation type="journal article" date="2024" name="Nat. Commun.">
        <title>Phylogenomics reveals the evolutionary origins of lichenization in chlorophyte algae.</title>
        <authorList>
            <person name="Puginier C."/>
            <person name="Libourel C."/>
            <person name="Otte J."/>
            <person name="Skaloud P."/>
            <person name="Haon M."/>
            <person name="Grisel S."/>
            <person name="Petersen M."/>
            <person name="Berrin J.G."/>
            <person name="Delaux P.M."/>
            <person name="Dal Grande F."/>
            <person name="Keller J."/>
        </authorList>
    </citation>
    <scope>NUCLEOTIDE SEQUENCE [LARGE SCALE GENOMIC DNA]</scope>
    <source>
        <strain evidence="1 2">SAG 2145</strain>
    </source>
</reference>
<sequence>MRLAPVQSSSAGEQVCLECCDSSPLSIATLAAQDFGKGLVEGELLAPLTPIFVIQSRSRMSPWEPARCCTTRSHCWWPPAWLQQLCSMAQQTHACAVYPTSLALETSLCLHGIPLQICMQARCLGVP</sequence>
<name>A0AAW1QTV5_9CHLO</name>
<proteinExistence type="predicted"/>
<accession>A0AAW1QTV5</accession>
<evidence type="ECO:0000313" key="2">
    <source>
        <dbReference type="Proteomes" id="UP001438707"/>
    </source>
</evidence>
<dbReference type="AlphaFoldDB" id="A0AAW1QTV5"/>
<dbReference type="Proteomes" id="UP001438707">
    <property type="component" value="Unassembled WGS sequence"/>
</dbReference>
<protein>
    <submittedName>
        <fullName evidence="1">Uncharacterized protein</fullName>
    </submittedName>
</protein>